<dbReference type="GO" id="GO:0003677">
    <property type="term" value="F:DNA binding"/>
    <property type="evidence" value="ECO:0007669"/>
    <property type="project" value="InterPro"/>
</dbReference>
<dbReference type="Pfam" id="PF01381">
    <property type="entry name" value="HTH_3"/>
    <property type="match status" value="1"/>
</dbReference>
<comment type="caution">
    <text evidence="2">The sequence shown here is derived from an EMBL/GenBank/DDBJ whole genome shotgun (WGS) entry which is preliminary data.</text>
</comment>
<dbReference type="AlphaFoldDB" id="C9MV53"/>
<dbReference type="RefSeq" id="WP_006803861.1">
    <property type="nucleotide sequence ID" value="NZ_GG700632.1"/>
</dbReference>
<dbReference type="InterPro" id="IPR010982">
    <property type="entry name" value="Lambda_DNA-bd_dom_sf"/>
</dbReference>
<dbReference type="STRING" id="634994.GCWU000323_00524"/>
<dbReference type="EMBL" id="ACVB02000007">
    <property type="protein sequence ID" value="EEX75275.1"/>
    <property type="molecule type" value="Genomic_DNA"/>
</dbReference>
<dbReference type="HOGENOM" id="CLU_3201564_0_0_0"/>
<gene>
    <name evidence="2" type="ORF">GCWU000323_00524</name>
</gene>
<protein>
    <recommendedName>
        <fullName evidence="1">HTH cro/C1-type domain-containing protein</fullName>
    </recommendedName>
</protein>
<accession>C9MV53</accession>
<dbReference type="PROSITE" id="PS50943">
    <property type="entry name" value="HTH_CROC1"/>
    <property type="match status" value="1"/>
</dbReference>
<dbReference type="SUPFAM" id="SSF47413">
    <property type="entry name" value="lambda repressor-like DNA-binding domains"/>
    <property type="match status" value="1"/>
</dbReference>
<evidence type="ECO:0000313" key="3">
    <source>
        <dbReference type="Proteomes" id="UP000006233"/>
    </source>
</evidence>
<reference evidence="2 3" key="1">
    <citation type="submission" date="2009-09" db="EMBL/GenBank/DDBJ databases">
        <authorList>
            <person name="Weinstock G."/>
            <person name="Sodergren E."/>
            <person name="Clifton S."/>
            <person name="Fulton L."/>
            <person name="Fulton B."/>
            <person name="Courtney L."/>
            <person name="Fronick C."/>
            <person name="Harrison M."/>
            <person name="Strong C."/>
            <person name="Farmer C."/>
            <person name="Delahaunty K."/>
            <person name="Markovic C."/>
            <person name="Hall O."/>
            <person name="Minx P."/>
            <person name="Tomlinson C."/>
            <person name="Mitreva M."/>
            <person name="Nelson J."/>
            <person name="Hou S."/>
            <person name="Wollam A."/>
            <person name="Pepin K.H."/>
            <person name="Johnson M."/>
            <person name="Bhonagiri V."/>
            <person name="Nash W.E."/>
            <person name="Warren W."/>
            <person name="Chinwalla A."/>
            <person name="Mardis E.R."/>
            <person name="Wilson R.K."/>
        </authorList>
    </citation>
    <scope>NUCLEOTIDE SEQUENCE [LARGE SCALE GENOMIC DNA]</scope>
    <source>
        <strain evidence="2 3">F0254</strain>
    </source>
</reference>
<proteinExistence type="predicted"/>
<sequence>MNYGDSIKKERKKIGFKQKDLAKRIGISTSYLCNIEKITGFLQRK</sequence>
<organism evidence="2 3">
    <name type="scientific">Leptotrichia hofstadii F0254</name>
    <dbReference type="NCBI Taxonomy" id="634994"/>
    <lineage>
        <taxon>Bacteria</taxon>
        <taxon>Fusobacteriati</taxon>
        <taxon>Fusobacteriota</taxon>
        <taxon>Fusobacteriia</taxon>
        <taxon>Fusobacteriales</taxon>
        <taxon>Leptotrichiaceae</taxon>
        <taxon>Leptotrichia</taxon>
    </lineage>
</organism>
<evidence type="ECO:0000259" key="1">
    <source>
        <dbReference type="PROSITE" id="PS50943"/>
    </source>
</evidence>
<evidence type="ECO:0000313" key="2">
    <source>
        <dbReference type="EMBL" id="EEX75275.1"/>
    </source>
</evidence>
<feature type="domain" description="HTH cro/C1-type" evidence="1">
    <location>
        <begin position="7"/>
        <end position="37"/>
    </location>
</feature>
<name>C9MV53_9FUSO</name>
<dbReference type="Proteomes" id="UP000006233">
    <property type="component" value="Unassembled WGS sequence"/>
</dbReference>
<dbReference type="CDD" id="cd00093">
    <property type="entry name" value="HTH_XRE"/>
    <property type="match status" value="1"/>
</dbReference>
<dbReference type="InterPro" id="IPR001387">
    <property type="entry name" value="Cro/C1-type_HTH"/>
</dbReference>
<dbReference type="Gene3D" id="1.10.260.40">
    <property type="entry name" value="lambda repressor-like DNA-binding domains"/>
    <property type="match status" value="1"/>
</dbReference>